<keyword evidence="2" id="KW-1185">Reference proteome</keyword>
<reference evidence="1" key="1">
    <citation type="submission" date="2020-05" db="EMBL/GenBank/DDBJ databases">
        <title>Phylogenomic resolution of chytrid fungi.</title>
        <authorList>
            <person name="Stajich J.E."/>
            <person name="Amses K."/>
            <person name="Simmons R."/>
            <person name="Seto K."/>
            <person name="Myers J."/>
            <person name="Bonds A."/>
            <person name="Quandt C.A."/>
            <person name="Barry K."/>
            <person name="Liu P."/>
            <person name="Grigoriev I."/>
            <person name="Longcore J.E."/>
            <person name="James T.Y."/>
        </authorList>
    </citation>
    <scope>NUCLEOTIDE SEQUENCE</scope>
    <source>
        <strain evidence="1">JEL0318</strain>
    </source>
</reference>
<protein>
    <submittedName>
        <fullName evidence="1">Uncharacterized protein</fullName>
    </submittedName>
</protein>
<organism evidence="1 2">
    <name type="scientific">Rhizophlyctis rosea</name>
    <dbReference type="NCBI Taxonomy" id="64517"/>
    <lineage>
        <taxon>Eukaryota</taxon>
        <taxon>Fungi</taxon>
        <taxon>Fungi incertae sedis</taxon>
        <taxon>Chytridiomycota</taxon>
        <taxon>Chytridiomycota incertae sedis</taxon>
        <taxon>Chytridiomycetes</taxon>
        <taxon>Rhizophlyctidales</taxon>
        <taxon>Rhizophlyctidaceae</taxon>
        <taxon>Rhizophlyctis</taxon>
    </lineage>
</organism>
<sequence length="331" mass="37929">MLKDLYDEVVKWQGKLMAWALGLEEFEDPALQNRTAADGEIAPVGSPEKTIMGKFSKFGYLPCKYLEARRIFQFVTGKYFATLDGVQQSYDQAMNLLILDRADKYKARYSAPFLMLMLGKDQTCYDFLKWYITVAPTYDFSNVDLPFLDIHNADPLESVDYIVRACPEEMDLSVLVAMYLIKMRLNLDQARIHAAVDEAMEKGNVTSQTLSDLTNANPIDMKNVLLTSSIVATNPFLHDYRALEPAQRQCQKLHVLIHCRNKHFFRMLFDKKRQWDREFLPNFLQNPTARGSEDEAYYVVKEAILAFAISDGALEITKLANRSLEGLQGEE</sequence>
<gene>
    <name evidence="1" type="ORF">HK097_009785</name>
</gene>
<dbReference type="AlphaFoldDB" id="A0AAD5X7L2"/>
<name>A0AAD5X7L2_9FUNG</name>
<comment type="caution">
    <text evidence="1">The sequence shown here is derived from an EMBL/GenBank/DDBJ whole genome shotgun (WGS) entry which is preliminary data.</text>
</comment>
<accession>A0AAD5X7L2</accession>
<dbReference type="EMBL" id="JADGJD010000068">
    <property type="protein sequence ID" value="KAJ3055667.1"/>
    <property type="molecule type" value="Genomic_DNA"/>
</dbReference>
<evidence type="ECO:0000313" key="1">
    <source>
        <dbReference type="EMBL" id="KAJ3055667.1"/>
    </source>
</evidence>
<dbReference type="Proteomes" id="UP001212841">
    <property type="component" value="Unassembled WGS sequence"/>
</dbReference>
<evidence type="ECO:0000313" key="2">
    <source>
        <dbReference type="Proteomes" id="UP001212841"/>
    </source>
</evidence>
<proteinExistence type="predicted"/>